<evidence type="ECO:0000313" key="1">
    <source>
        <dbReference type="EMBL" id="KAJ7984561.1"/>
    </source>
</evidence>
<reference evidence="1" key="1">
    <citation type="submission" date="2021-05" db="EMBL/GenBank/DDBJ databases">
        <authorList>
            <person name="Pan Q."/>
            <person name="Jouanno E."/>
            <person name="Zahm M."/>
            <person name="Klopp C."/>
            <person name="Cabau C."/>
            <person name="Louis A."/>
            <person name="Berthelot C."/>
            <person name="Parey E."/>
            <person name="Roest Crollius H."/>
            <person name="Montfort J."/>
            <person name="Robinson-Rechavi M."/>
            <person name="Bouchez O."/>
            <person name="Lampietro C."/>
            <person name="Lopez Roques C."/>
            <person name="Donnadieu C."/>
            <person name="Postlethwait J."/>
            <person name="Bobe J."/>
            <person name="Dillon D."/>
            <person name="Chandos A."/>
            <person name="von Hippel F."/>
            <person name="Guiguen Y."/>
        </authorList>
    </citation>
    <scope>NUCLEOTIDE SEQUENCE</scope>
    <source>
        <strain evidence="1">YG-Jan2019</strain>
    </source>
</reference>
<accession>A0ACC2EZL9</accession>
<protein>
    <submittedName>
        <fullName evidence="1">Uncharacterized protein</fullName>
    </submittedName>
</protein>
<dbReference type="Proteomes" id="UP001157502">
    <property type="component" value="Chromosome 37"/>
</dbReference>
<dbReference type="EMBL" id="CM055764">
    <property type="protein sequence ID" value="KAJ7984561.1"/>
    <property type="molecule type" value="Genomic_DNA"/>
</dbReference>
<sequence length="823" mass="92384">MIYMQREDGPLHPQQNNTVGAESLVQEPYQAETPANVADVNTTAQNETSVTLLWDNIREQNISYELEISDGTNRTIPVPSYTQDTVSYVVSPLDPGTKYNLTLFTVLNGIRSSGLSNILAITRPLGVSYIRVTEQKESSIKLQWNRVNGSEITYNLRIIGGEDISINQTETWGTVTHTITNLTAGVRYNLTLSVVFENVSSVEKEIHTVTAPRNVNALNVTERTDTSVTLSWFRPSNGVSGYELNFTDDYNITLNYTEDLMIHVVSLEPGKQYNFTLFTVFDGVRSSGHPFFTVTKIICSGLTWVVTNTSIQANIDTYNVTGGTAYNRSYYGVPVQPAGGMLSFKGLSPGSTYNVALWFNQSEVQLDLCTHTETLGPPDLKDPVCYYKLGGYAFGLSWDASEGLWTGVEVNVTGQSPQLVNGSQVMVTVINGVQPAQTYQVTLASISGHRLSNAVSFSCQTDPRGVIAGSILAVILFCILVCLAFFIWRRKPAAFSRPASIFVESKLVGDTFKLIPLGKFPDHYQRMSADTNRGFSEEYEDFQGIGQEQTRKVSEMEENKCKNRFGNVYPYDWCRVKLTTSKHNASSDYINANYMPGYSSTRQYIAAQGPLPNTVVDFWRMLWEQRVKGIVMVTNCIEGGRVKCEQYWPLDYTPCMYGELLVTVSSEKNEPSWTLREFVVKNRNTSEQRLIKHFHFTAWPDHGVPEGTRTLIQFRQLVRHYIEEQPDSGPTVVHCSAGVGRTGTIITLDVILQQLERERAVGIAAFVHKLRLSRPLMVQTEQQYVFLHQCIMDYLESTGKKVQEPIYENTDMIYSNATALKEF</sequence>
<gene>
    <name evidence="1" type="ORF">DPEC_G00356070</name>
</gene>
<evidence type="ECO:0000313" key="2">
    <source>
        <dbReference type="Proteomes" id="UP001157502"/>
    </source>
</evidence>
<keyword evidence="2" id="KW-1185">Reference proteome</keyword>
<comment type="caution">
    <text evidence="1">The sequence shown here is derived from an EMBL/GenBank/DDBJ whole genome shotgun (WGS) entry which is preliminary data.</text>
</comment>
<organism evidence="1 2">
    <name type="scientific">Dallia pectoralis</name>
    <name type="common">Alaska blackfish</name>
    <dbReference type="NCBI Taxonomy" id="75939"/>
    <lineage>
        <taxon>Eukaryota</taxon>
        <taxon>Metazoa</taxon>
        <taxon>Chordata</taxon>
        <taxon>Craniata</taxon>
        <taxon>Vertebrata</taxon>
        <taxon>Euteleostomi</taxon>
        <taxon>Actinopterygii</taxon>
        <taxon>Neopterygii</taxon>
        <taxon>Teleostei</taxon>
        <taxon>Protacanthopterygii</taxon>
        <taxon>Esociformes</taxon>
        <taxon>Umbridae</taxon>
        <taxon>Dallia</taxon>
    </lineage>
</organism>
<name>A0ACC2EZL9_DALPE</name>
<proteinExistence type="predicted"/>